<dbReference type="Proteomes" id="UP001589862">
    <property type="component" value="Unassembled WGS sequence"/>
</dbReference>
<dbReference type="PANTHER" id="PTHR30632">
    <property type="entry name" value="MOLYBDATE-BINDING PERIPLASMIC PROTEIN"/>
    <property type="match status" value="1"/>
</dbReference>
<keyword evidence="6" id="KW-1185">Reference proteome</keyword>
<name>A0ABV6PA30_9MICC</name>
<gene>
    <name evidence="5" type="primary">modA</name>
    <name evidence="5" type="ORF">ACFFFR_03620</name>
</gene>
<dbReference type="NCBIfam" id="TIGR01256">
    <property type="entry name" value="modA"/>
    <property type="match status" value="1"/>
</dbReference>
<keyword evidence="3 4" id="KW-0732">Signal</keyword>
<dbReference type="InterPro" id="IPR005950">
    <property type="entry name" value="ModA"/>
</dbReference>
<evidence type="ECO:0000313" key="5">
    <source>
        <dbReference type="EMBL" id="MFC0581481.1"/>
    </source>
</evidence>
<evidence type="ECO:0000313" key="6">
    <source>
        <dbReference type="Proteomes" id="UP001589862"/>
    </source>
</evidence>
<dbReference type="InterPro" id="IPR050682">
    <property type="entry name" value="ModA/WtpA"/>
</dbReference>
<feature type="chain" id="PRO_5046672957" evidence="4">
    <location>
        <begin position="27"/>
        <end position="270"/>
    </location>
</feature>
<comment type="caution">
    <text evidence="5">The sequence shown here is derived from an EMBL/GenBank/DDBJ whole genome shotgun (WGS) entry which is preliminary data.</text>
</comment>
<comment type="similarity">
    <text evidence="1">Belongs to the bacterial solute-binding protein ModA family.</text>
</comment>
<dbReference type="SUPFAM" id="SSF53850">
    <property type="entry name" value="Periplasmic binding protein-like II"/>
    <property type="match status" value="1"/>
</dbReference>
<dbReference type="PIRSF" id="PIRSF004846">
    <property type="entry name" value="ModA"/>
    <property type="match status" value="1"/>
</dbReference>
<keyword evidence="2" id="KW-0479">Metal-binding</keyword>
<dbReference type="Pfam" id="PF13531">
    <property type="entry name" value="SBP_bac_11"/>
    <property type="match status" value="1"/>
</dbReference>
<evidence type="ECO:0000256" key="2">
    <source>
        <dbReference type="ARBA" id="ARBA00022723"/>
    </source>
</evidence>
<feature type="signal peptide" evidence="4">
    <location>
        <begin position="1"/>
        <end position="26"/>
    </location>
</feature>
<dbReference type="PANTHER" id="PTHR30632:SF0">
    <property type="entry name" value="SULFATE-BINDING PROTEIN"/>
    <property type="match status" value="1"/>
</dbReference>
<dbReference type="RefSeq" id="WP_377458168.1">
    <property type="nucleotide sequence ID" value="NZ_JBHLUB010000004.1"/>
</dbReference>
<reference evidence="5 6" key="1">
    <citation type="submission" date="2024-09" db="EMBL/GenBank/DDBJ databases">
        <authorList>
            <person name="Sun Q."/>
            <person name="Mori K."/>
        </authorList>
    </citation>
    <scope>NUCLEOTIDE SEQUENCE [LARGE SCALE GENOMIC DNA]</scope>
    <source>
        <strain evidence="5 6">NCAIM B.02604</strain>
    </source>
</reference>
<dbReference type="PROSITE" id="PS51257">
    <property type="entry name" value="PROKAR_LIPOPROTEIN"/>
    <property type="match status" value="1"/>
</dbReference>
<evidence type="ECO:0000256" key="1">
    <source>
        <dbReference type="ARBA" id="ARBA00009175"/>
    </source>
</evidence>
<proteinExistence type="inferred from homology"/>
<evidence type="ECO:0000256" key="3">
    <source>
        <dbReference type="ARBA" id="ARBA00022729"/>
    </source>
</evidence>
<accession>A0ABV6PA30</accession>
<sequence>MQQRTTLLARLAALSAAGLLALTACGSPSGQNDGQDGAGSDGAGAITVSAAASLTDVIEELETEYQKEHEDFALKTNLGASSKLVQQINEGQDAQLLITADEDAIKTLDESLNYENDGRVVTNTLVLAVSNDWAEKQDSDQATSDPHYVLENAKVAICAPDVPCGRNTAKWLDKNKPEGFQATTEEDNVRNTLSKVVAGEVDAAFVYATDQATARDTTTAVTLPGAEVQGYPLMVSPDASQQAKDFAAWLKEDTAQSIFEDAGFGSPDAN</sequence>
<evidence type="ECO:0000256" key="4">
    <source>
        <dbReference type="SAM" id="SignalP"/>
    </source>
</evidence>
<dbReference type="EMBL" id="JBHLUB010000004">
    <property type="protein sequence ID" value="MFC0581481.1"/>
    <property type="molecule type" value="Genomic_DNA"/>
</dbReference>
<protein>
    <submittedName>
        <fullName evidence="5">Molybdate ABC transporter substrate-binding protein</fullName>
    </submittedName>
</protein>
<dbReference type="Gene3D" id="3.40.190.10">
    <property type="entry name" value="Periplasmic binding protein-like II"/>
    <property type="match status" value="2"/>
</dbReference>
<organism evidence="5 6">
    <name type="scientific">Micrococcoides hystricis</name>
    <dbReference type="NCBI Taxonomy" id="1572761"/>
    <lineage>
        <taxon>Bacteria</taxon>
        <taxon>Bacillati</taxon>
        <taxon>Actinomycetota</taxon>
        <taxon>Actinomycetes</taxon>
        <taxon>Micrococcales</taxon>
        <taxon>Micrococcaceae</taxon>
        <taxon>Micrococcoides</taxon>
    </lineage>
</organism>